<dbReference type="CDD" id="cd15482">
    <property type="entry name" value="Sialidase_non-viral"/>
    <property type="match status" value="1"/>
</dbReference>
<evidence type="ECO:0000313" key="3">
    <source>
        <dbReference type="EMBL" id="MBD2755432.1"/>
    </source>
</evidence>
<dbReference type="PANTHER" id="PTHR43752:SF2">
    <property type="entry name" value="BNR_ASP-BOX REPEAT FAMILY PROTEIN"/>
    <property type="match status" value="1"/>
</dbReference>
<dbReference type="Gene3D" id="2.120.10.10">
    <property type="match status" value="1"/>
</dbReference>
<evidence type="ECO:0000259" key="2">
    <source>
        <dbReference type="Pfam" id="PF13088"/>
    </source>
</evidence>
<evidence type="ECO:0000313" key="4">
    <source>
        <dbReference type="Proteomes" id="UP000653797"/>
    </source>
</evidence>
<feature type="domain" description="Sialidase" evidence="2">
    <location>
        <begin position="54"/>
        <end position="146"/>
    </location>
</feature>
<proteinExistence type="predicted"/>
<protein>
    <submittedName>
        <fullName evidence="3">Exo-alpha-sialidase</fullName>
    </submittedName>
</protein>
<organism evidence="3 4">
    <name type="scientific">Spirosoma validum</name>
    <dbReference type="NCBI Taxonomy" id="2771355"/>
    <lineage>
        <taxon>Bacteria</taxon>
        <taxon>Pseudomonadati</taxon>
        <taxon>Bacteroidota</taxon>
        <taxon>Cytophagia</taxon>
        <taxon>Cytophagales</taxon>
        <taxon>Cytophagaceae</taxon>
        <taxon>Spirosoma</taxon>
    </lineage>
</organism>
<comment type="caution">
    <text evidence="3">The sequence shown here is derived from an EMBL/GenBank/DDBJ whole genome shotgun (WGS) entry which is preliminary data.</text>
</comment>
<sequence length="398" mass="44520">MPLLKTIGLLLTLLNLGTTGFTQSTNPAVVRKGLIFPEQEKHVHGSSLVSLSNGDFLAVWFYGSGERTADDVKIMGARLKKGEIAWSEPFPMADTPNLPDCNPVLFLNHTGKLFLVWIAVQANQWESSILRFRTSTDYLKSGPPVWTWQDNILLKADEQFAKEIAVKFKDLPKSTVGWGGYAPRYDDLIKEASRDAGKRCIGWMTRIKPLLLGNNRIVLPLYSDGFNLSLMAISDDDGTSWRPGLPVVGRGPIQPALVRKKNGHLVAYMRDSGDAPIRVQVSESTDQGESWTATTKTDIPNTASVEALVLQDGRWAFLGNDVDDGRYRLSLYLSDDEGKTWAWKIRIEDHPVDQGRYSYPSLIQTTDGLLHMTYSHHPDEQHKSIQYVVVDPQKLNPN</sequence>
<feature type="signal peptide" evidence="1">
    <location>
        <begin position="1"/>
        <end position="24"/>
    </location>
</feature>
<dbReference type="InterPro" id="IPR011040">
    <property type="entry name" value="Sialidase"/>
</dbReference>
<keyword evidence="4" id="KW-1185">Reference proteome</keyword>
<feature type="domain" description="Sialidase" evidence="2">
    <location>
        <begin position="206"/>
        <end position="372"/>
    </location>
</feature>
<dbReference type="EMBL" id="JACXAA010000008">
    <property type="protein sequence ID" value="MBD2755432.1"/>
    <property type="molecule type" value="Genomic_DNA"/>
</dbReference>
<name>A0A927B556_9BACT</name>
<keyword evidence="1" id="KW-0732">Signal</keyword>
<accession>A0A927B556</accession>
<dbReference type="SUPFAM" id="SSF50939">
    <property type="entry name" value="Sialidases"/>
    <property type="match status" value="1"/>
</dbReference>
<feature type="chain" id="PRO_5037645742" evidence="1">
    <location>
        <begin position="25"/>
        <end position="398"/>
    </location>
</feature>
<dbReference type="Pfam" id="PF13088">
    <property type="entry name" value="BNR_2"/>
    <property type="match status" value="2"/>
</dbReference>
<dbReference type="PANTHER" id="PTHR43752">
    <property type="entry name" value="BNR/ASP-BOX REPEAT FAMILY PROTEIN"/>
    <property type="match status" value="1"/>
</dbReference>
<dbReference type="InterPro" id="IPR036278">
    <property type="entry name" value="Sialidase_sf"/>
</dbReference>
<evidence type="ECO:0000256" key="1">
    <source>
        <dbReference type="SAM" id="SignalP"/>
    </source>
</evidence>
<reference evidence="3" key="1">
    <citation type="submission" date="2020-09" db="EMBL/GenBank/DDBJ databases">
        <authorList>
            <person name="Kim M.K."/>
        </authorList>
    </citation>
    <scope>NUCLEOTIDE SEQUENCE</scope>
    <source>
        <strain evidence="3">BT704</strain>
    </source>
</reference>
<dbReference type="AlphaFoldDB" id="A0A927B556"/>
<gene>
    <name evidence="3" type="ORF">IC230_21195</name>
</gene>
<dbReference type="Proteomes" id="UP000653797">
    <property type="component" value="Unassembled WGS sequence"/>
</dbReference>